<sequence length="77" mass="8175">MNENVIPPCELDHDTLVIAKLLASYELLEASHAELLAALHTLTAVVGLTPLAGNKDALQEAFNIARAAIAKAKEVMP</sequence>
<name>A0A6J5M8Y0_9CAUD</name>
<dbReference type="EMBL" id="LR796391">
    <property type="protein sequence ID" value="CAB4141496.1"/>
    <property type="molecule type" value="Genomic_DNA"/>
</dbReference>
<accession>A0A6J5M8Y0</accession>
<evidence type="ECO:0000313" key="1">
    <source>
        <dbReference type="EMBL" id="CAB4141496.1"/>
    </source>
</evidence>
<proteinExistence type="predicted"/>
<protein>
    <submittedName>
        <fullName evidence="1">Uncharacterized protein</fullName>
    </submittedName>
</protein>
<organism evidence="1">
    <name type="scientific">uncultured Caudovirales phage</name>
    <dbReference type="NCBI Taxonomy" id="2100421"/>
    <lineage>
        <taxon>Viruses</taxon>
        <taxon>Duplodnaviria</taxon>
        <taxon>Heunggongvirae</taxon>
        <taxon>Uroviricota</taxon>
        <taxon>Caudoviricetes</taxon>
        <taxon>Peduoviridae</taxon>
        <taxon>Maltschvirus</taxon>
        <taxon>Maltschvirus maltsch</taxon>
    </lineage>
</organism>
<gene>
    <name evidence="1" type="ORF">UFOVP418_49</name>
</gene>
<reference evidence="1" key="1">
    <citation type="submission" date="2020-04" db="EMBL/GenBank/DDBJ databases">
        <authorList>
            <person name="Chiriac C."/>
            <person name="Salcher M."/>
            <person name="Ghai R."/>
            <person name="Kavagutti S V."/>
        </authorList>
    </citation>
    <scope>NUCLEOTIDE SEQUENCE</scope>
</reference>